<keyword evidence="2 11" id="KW-0031">Aminopeptidase</keyword>
<dbReference type="PANTHER" id="PTHR11731">
    <property type="entry name" value="PROTEASE FAMILY S9B,C DIPEPTIDYL-PEPTIDASE IV-RELATED"/>
    <property type="match status" value="1"/>
</dbReference>
<dbReference type="FunFam" id="3.40.50.1820:FF:000003">
    <property type="entry name" value="Dipeptidyl peptidase 4"/>
    <property type="match status" value="1"/>
</dbReference>
<feature type="domain" description="Dipeptidylpeptidase IV N-terminal" evidence="10">
    <location>
        <begin position="226"/>
        <end position="596"/>
    </location>
</feature>
<keyword evidence="4" id="KW-0378">Hydrolase</keyword>
<dbReference type="InterPro" id="IPR029058">
    <property type="entry name" value="AB_hydrolase_fold"/>
</dbReference>
<feature type="domain" description="Peptidase S9 prolyl oligopeptidase catalytic" evidence="9">
    <location>
        <begin position="694"/>
        <end position="891"/>
    </location>
</feature>
<comment type="similarity">
    <text evidence="1">Belongs to the peptidase S9B family.</text>
</comment>
<dbReference type="Proteomes" id="UP000195602">
    <property type="component" value="Unassembled WGS sequence"/>
</dbReference>
<dbReference type="Gene3D" id="3.40.50.1820">
    <property type="entry name" value="alpha/beta hydrolase"/>
    <property type="match status" value="1"/>
</dbReference>
<evidence type="ECO:0000256" key="1">
    <source>
        <dbReference type="ARBA" id="ARBA00006150"/>
    </source>
</evidence>
<dbReference type="EMBL" id="LYUB02000024">
    <property type="protein sequence ID" value="OVF05178.1"/>
    <property type="molecule type" value="Genomic_DNA"/>
</dbReference>
<keyword evidence="8" id="KW-1133">Transmembrane helix</keyword>
<evidence type="ECO:0000259" key="9">
    <source>
        <dbReference type="Pfam" id="PF00326"/>
    </source>
</evidence>
<evidence type="ECO:0000256" key="2">
    <source>
        <dbReference type="ARBA" id="ARBA00022438"/>
    </source>
</evidence>
<dbReference type="KEGG" id="clus:A9F13_24g00836"/>
<evidence type="ECO:0000256" key="3">
    <source>
        <dbReference type="ARBA" id="ARBA00022670"/>
    </source>
</evidence>
<dbReference type="GO" id="GO:0008236">
    <property type="term" value="F:serine-type peptidase activity"/>
    <property type="evidence" value="ECO:0007669"/>
    <property type="project" value="UniProtKB-KW"/>
</dbReference>
<dbReference type="AlphaFoldDB" id="A0AA91PVG6"/>
<dbReference type="GO" id="GO:0006508">
    <property type="term" value="P:proteolysis"/>
    <property type="evidence" value="ECO:0007669"/>
    <property type="project" value="UniProtKB-KW"/>
</dbReference>
<keyword evidence="5" id="KW-0720">Serine protease</keyword>
<reference evidence="11 12" key="1">
    <citation type="submission" date="2017-04" db="EMBL/GenBank/DDBJ databases">
        <title>Draft genome of the yeast Clavispora lusitaniae type strain CBS 6936.</title>
        <authorList>
            <person name="Durrens P."/>
            <person name="Klopp C."/>
            <person name="Biteau N."/>
            <person name="Fitton-Ouhabi V."/>
            <person name="Dementhon K."/>
            <person name="Accoceberry I."/>
            <person name="Sherman D.J."/>
            <person name="Noel T."/>
        </authorList>
    </citation>
    <scope>NUCLEOTIDE SEQUENCE [LARGE SCALE GENOMIC DNA]</scope>
    <source>
        <strain evidence="11 12">CBS 6936</strain>
    </source>
</reference>
<dbReference type="SUPFAM" id="SSF53474">
    <property type="entry name" value="alpha/beta-Hydrolases"/>
    <property type="match status" value="1"/>
</dbReference>
<evidence type="ECO:0000313" key="11">
    <source>
        <dbReference type="EMBL" id="OVF05178.1"/>
    </source>
</evidence>
<keyword evidence="6" id="KW-0325">Glycoprotein</keyword>
<dbReference type="InterPro" id="IPR050278">
    <property type="entry name" value="Serine_Prot_S9B/DPPIV"/>
</dbReference>
<dbReference type="Pfam" id="PF00326">
    <property type="entry name" value="Peptidase_S9"/>
    <property type="match status" value="1"/>
</dbReference>
<dbReference type="GO" id="GO:0005886">
    <property type="term" value="C:plasma membrane"/>
    <property type="evidence" value="ECO:0007669"/>
    <property type="project" value="TreeGrafter"/>
</dbReference>
<organism evidence="11 12">
    <name type="scientific">Clavispora lusitaniae</name>
    <name type="common">Candida lusitaniae</name>
    <dbReference type="NCBI Taxonomy" id="36911"/>
    <lineage>
        <taxon>Eukaryota</taxon>
        <taxon>Fungi</taxon>
        <taxon>Dikarya</taxon>
        <taxon>Ascomycota</taxon>
        <taxon>Saccharomycotina</taxon>
        <taxon>Pichiomycetes</taxon>
        <taxon>Metschnikowiaceae</taxon>
        <taxon>Clavispora</taxon>
    </lineage>
</organism>
<name>A0AA91PVG6_CLALS</name>
<dbReference type="SUPFAM" id="SSF82171">
    <property type="entry name" value="DPP6 N-terminal domain-like"/>
    <property type="match status" value="1"/>
</dbReference>
<feature type="transmembrane region" description="Helical" evidence="8">
    <location>
        <begin position="76"/>
        <end position="95"/>
    </location>
</feature>
<dbReference type="GO" id="GO:0008239">
    <property type="term" value="F:dipeptidyl-peptidase activity"/>
    <property type="evidence" value="ECO:0007669"/>
    <property type="project" value="TreeGrafter"/>
</dbReference>
<feature type="region of interest" description="Disordered" evidence="7">
    <location>
        <begin position="1"/>
        <end position="33"/>
    </location>
</feature>
<dbReference type="InterPro" id="IPR002469">
    <property type="entry name" value="Peptidase_S9B_N"/>
</dbReference>
<keyword evidence="8" id="KW-0472">Membrane</keyword>
<protein>
    <submittedName>
        <fullName evidence="11">Dipeptidyl aminopeptidase</fullName>
    </submittedName>
</protein>
<proteinExistence type="inferred from homology"/>
<gene>
    <name evidence="11" type="ORF">A9F13_24g00836</name>
</gene>
<dbReference type="GO" id="GO:0004177">
    <property type="term" value="F:aminopeptidase activity"/>
    <property type="evidence" value="ECO:0007669"/>
    <property type="project" value="UniProtKB-KW"/>
</dbReference>
<keyword evidence="3" id="KW-0645">Protease</keyword>
<dbReference type="PANTHER" id="PTHR11731:SF160">
    <property type="entry name" value="DIPEPTIDYL AMINOPEPTIDASE A"/>
    <property type="match status" value="1"/>
</dbReference>
<dbReference type="InterPro" id="IPR001375">
    <property type="entry name" value="Peptidase_S9_cat"/>
</dbReference>
<comment type="caution">
    <text evidence="11">The sequence shown here is derived from an EMBL/GenBank/DDBJ whole genome shotgun (WGS) entry which is preliminary data.</text>
</comment>
<dbReference type="Pfam" id="PF00930">
    <property type="entry name" value="DPPIV_N"/>
    <property type="match status" value="1"/>
</dbReference>
<keyword evidence="8" id="KW-0812">Transmembrane</keyword>
<evidence type="ECO:0000256" key="4">
    <source>
        <dbReference type="ARBA" id="ARBA00022801"/>
    </source>
</evidence>
<accession>A0AA91PVG6</accession>
<evidence type="ECO:0000256" key="6">
    <source>
        <dbReference type="ARBA" id="ARBA00023180"/>
    </source>
</evidence>
<evidence type="ECO:0000256" key="8">
    <source>
        <dbReference type="SAM" id="Phobius"/>
    </source>
</evidence>
<sequence>MAYEADASIPLQNLNESASRSSDDDNFSDSSATSEFFDDIDRYRSHSDQKQDFSSDANFIEKLSSFQGSKTLSKKVCGAISASIFLIWTVALVLYSTGNVQRKASAIWHGPNTNLVSLSHRNISLNDFSSKKYNVSFENYRKGAFVSPRKMVRWLVHSQFPQSDSSYGNGFYLTQHDEEYVVHQFGTKYSYKILESRQFEYENSFFQVEDIHLNPGLPIDDESTFHILVSDETYQWRHSKFSIYWLWQQSTGKVFPLQPTGIEKDSMAIEKLHFAKFDPSGKYVVFGHNHDLFLYELLSGETTRVTVNGNSNVFNGKPDYVYEEEVIAGDNMVWWCPDSSNFVFATLNDTKVEEYHIDYFSKDPEEIAMSYDQPSAQKSSEVNQYPIRTSIKYPKPGTPIPEVSLTMFNLSSRKQTVIDIQGVDTGDDPILYDVNWIDADNLLLKVSDRTSTILSKKLFKPLDSKVMNISLTNTSTFGGWIEKASPIALVSRNDKTGYLDKVVSDNKVQLAFFDSASSQNYSKILGPVYYNSPLAYDAIEGVVYGLFGTDFNHTFSSVSIEDASLKVLQENGKFMPIFSPDGQFVDLEYAGPSLPWQKLMNMADLHAGAVFENVGPFNDQSKLKKVLESTNIPTRVYSKVKVGMGDEAVELNMMEILPPNFDPNKKHPLLVHTYGGPGAAIVDYSFRVEFQDIVSSQLDAVVLIIDPRGTNPDNWKLKSCAREKLGFWEPRDIVTVTKDYIKTNKYVDESKTALWGWSYGGYTTLKTLEFDKGDVFKFGAAVAPVTNWMFYDAIYTERYMKKVEDNPNYVAISRINGFSNFKKVKRFMIMHGSADDNVHLQNTMWLLDKFDVNEVENYDIHIFPDNDHSIFYHNSNSMVYDKLLWWLQQAFSGFYD</sequence>
<evidence type="ECO:0000313" key="12">
    <source>
        <dbReference type="Proteomes" id="UP000195602"/>
    </source>
</evidence>
<evidence type="ECO:0000259" key="10">
    <source>
        <dbReference type="Pfam" id="PF00930"/>
    </source>
</evidence>
<dbReference type="Gene3D" id="2.140.10.30">
    <property type="entry name" value="Dipeptidylpeptidase IV, N-terminal domain"/>
    <property type="match status" value="1"/>
</dbReference>
<evidence type="ECO:0000256" key="5">
    <source>
        <dbReference type="ARBA" id="ARBA00022825"/>
    </source>
</evidence>
<evidence type="ECO:0000256" key="7">
    <source>
        <dbReference type="SAM" id="MobiDB-lite"/>
    </source>
</evidence>